<protein>
    <recommendedName>
        <fullName evidence="3">Glycine zipper domain-containing protein</fullName>
    </recommendedName>
</protein>
<comment type="caution">
    <text evidence="1">The sequence shown here is derived from an EMBL/GenBank/DDBJ whole genome shotgun (WGS) entry which is preliminary data.</text>
</comment>
<sequence>MIATVLLSACSTGGVPPIETSRVDSGALYFYNDPVNEGPVIDQVAALNDASKQLVQTSTVNGAMIGAALGCGLTVLSASNARNCLTGAVVGGAGGAVIGNRVGQRNVERRVELVSPNAVVRDLELATNQFDNIQTDLPQFIARQEAELNTLTMQLVRGEIDQSEHDISVLRIAGERADLAEALTLSARDARQASRNLKAAASRGQTGLDWHIGAAARLAEDVESTRSTFSML</sequence>
<evidence type="ECO:0008006" key="3">
    <source>
        <dbReference type="Google" id="ProtNLM"/>
    </source>
</evidence>
<gene>
    <name evidence="1" type="ORF">L0664_03900</name>
</gene>
<dbReference type="Proteomes" id="UP001200557">
    <property type="component" value="Unassembled WGS sequence"/>
</dbReference>
<accession>A0ABS9CSI9</accession>
<keyword evidence="2" id="KW-1185">Reference proteome</keyword>
<name>A0ABS9CSI9_9RHOB</name>
<dbReference type="EMBL" id="JAKGAQ010000001">
    <property type="protein sequence ID" value="MCF2870200.1"/>
    <property type="molecule type" value="Genomic_DNA"/>
</dbReference>
<evidence type="ECO:0000313" key="1">
    <source>
        <dbReference type="EMBL" id="MCF2870200.1"/>
    </source>
</evidence>
<organism evidence="1 2">
    <name type="scientific">Octadecabacter dasysiphoniae</name>
    <dbReference type="NCBI Taxonomy" id="2909341"/>
    <lineage>
        <taxon>Bacteria</taxon>
        <taxon>Pseudomonadati</taxon>
        <taxon>Pseudomonadota</taxon>
        <taxon>Alphaproteobacteria</taxon>
        <taxon>Rhodobacterales</taxon>
        <taxon>Roseobacteraceae</taxon>
        <taxon>Octadecabacter</taxon>
    </lineage>
</organism>
<reference evidence="1 2" key="1">
    <citation type="submission" date="2022-01" db="EMBL/GenBank/DDBJ databases">
        <title>Octadecabacter sp. nov., isolated from a marine alga.</title>
        <authorList>
            <person name="Jin M.S."/>
            <person name="Kim H.M."/>
            <person name="Han D.M."/>
            <person name="Jung J.J."/>
            <person name="Jeon C.O."/>
        </authorList>
    </citation>
    <scope>NUCLEOTIDE SEQUENCE [LARGE SCALE GENOMIC DNA]</scope>
    <source>
        <strain evidence="1 2">G9-8</strain>
    </source>
</reference>
<proteinExistence type="predicted"/>
<evidence type="ECO:0000313" key="2">
    <source>
        <dbReference type="Proteomes" id="UP001200557"/>
    </source>
</evidence>
<dbReference type="RefSeq" id="WP_235224312.1">
    <property type="nucleotide sequence ID" value="NZ_JAKGAQ010000001.1"/>
</dbReference>